<reference evidence="3 4" key="1">
    <citation type="submission" date="2018-08" db="EMBL/GenBank/DDBJ databases">
        <title>Pallidiluteibacterium maritimus gen. nov., sp. nov., isolated from coastal sediment.</title>
        <authorList>
            <person name="Zhou L.Y."/>
        </authorList>
    </citation>
    <scope>NUCLEOTIDE SEQUENCE [LARGE SCALE GENOMIC DNA]</scope>
    <source>
        <strain evidence="3 4">XSD2</strain>
    </source>
</reference>
<dbReference type="InterPro" id="IPR037165">
    <property type="entry name" value="AldOxase/xan_DH_Mopterin-bd_sf"/>
</dbReference>
<dbReference type="SUPFAM" id="SSF56003">
    <property type="entry name" value="Molybdenum cofactor-binding domain"/>
    <property type="match status" value="2"/>
</dbReference>
<comment type="caution">
    <text evidence="3">The sequence shown here is derived from an EMBL/GenBank/DDBJ whole genome shotgun (WGS) entry which is preliminary data.</text>
</comment>
<dbReference type="SMART" id="SM01008">
    <property type="entry name" value="Ald_Xan_dh_C"/>
    <property type="match status" value="1"/>
</dbReference>
<dbReference type="AlphaFoldDB" id="A0A399SWE4"/>
<name>A0A399SWE4_9BACT</name>
<keyword evidence="1" id="KW-0732">Signal</keyword>
<dbReference type="InterPro" id="IPR012368">
    <property type="entry name" value="OxRdtase_Mopterin-bd_su_IorB"/>
</dbReference>
<evidence type="ECO:0000256" key="1">
    <source>
        <dbReference type="SAM" id="SignalP"/>
    </source>
</evidence>
<dbReference type="PROSITE" id="PS51318">
    <property type="entry name" value="TAT"/>
    <property type="match status" value="1"/>
</dbReference>
<dbReference type="InterPro" id="IPR000674">
    <property type="entry name" value="Ald_Oxase/Xan_DH_a/b"/>
</dbReference>
<dbReference type="PIRSF" id="PIRSF036389">
    <property type="entry name" value="IOR_B"/>
    <property type="match status" value="1"/>
</dbReference>
<dbReference type="PANTHER" id="PTHR47495">
    <property type="entry name" value="ALDEHYDE DEHYDROGENASE"/>
    <property type="match status" value="1"/>
</dbReference>
<proteinExistence type="predicted"/>
<gene>
    <name evidence="3" type="ORF">D1614_11615</name>
</gene>
<dbReference type="RefSeq" id="WP_119438098.1">
    <property type="nucleotide sequence ID" value="NZ_QWGR01000005.1"/>
</dbReference>
<keyword evidence="4" id="KW-1185">Reference proteome</keyword>
<protein>
    <submittedName>
        <fullName evidence="3">Xanthine dehydrogenase family protein molybdopterin-binding subunit</fullName>
    </submittedName>
</protein>
<dbReference type="Proteomes" id="UP000265926">
    <property type="component" value="Unassembled WGS sequence"/>
</dbReference>
<organism evidence="3 4">
    <name type="scientific">Maribellus luteus</name>
    <dbReference type="NCBI Taxonomy" id="2305463"/>
    <lineage>
        <taxon>Bacteria</taxon>
        <taxon>Pseudomonadati</taxon>
        <taxon>Bacteroidota</taxon>
        <taxon>Bacteroidia</taxon>
        <taxon>Marinilabiliales</taxon>
        <taxon>Prolixibacteraceae</taxon>
        <taxon>Maribellus</taxon>
    </lineage>
</organism>
<dbReference type="Gene3D" id="3.90.1170.50">
    <property type="entry name" value="Aldehyde oxidase/xanthine dehydrogenase, a/b hammerhead"/>
    <property type="match status" value="1"/>
</dbReference>
<evidence type="ECO:0000259" key="2">
    <source>
        <dbReference type="SMART" id="SM01008"/>
    </source>
</evidence>
<dbReference type="GO" id="GO:0016491">
    <property type="term" value="F:oxidoreductase activity"/>
    <property type="evidence" value="ECO:0007669"/>
    <property type="project" value="InterPro"/>
</dbReference>
<accession>A0A399SWE4</accession>
<dbReference type="PROSITE" id="PS51257">
    <property type="entry name" value="PROKAR_LIPOPROTEIN"/>
    <property type="match status" value="1"/>
</dbReference>
<feature type="chain" id="PRO_5017316064" evidence="1">
    <location>
        <begin position="35"/>
        <end position="750"/>
    </location>
</feature>
<dbReference type="Pfam" id="PF02738">
    <property type="entry name" value="MoCoBD_1"/>
    <property type="match status" value="1"/>
</dbReference>
<dbReference type="InterPro" id="IPR006311">
    <property type="entry name" value="TAT_signal"/>
</dbReference>
<dbReference type="InterPro" id="IPR046867">
    <property type="entry name" value="AldOxase/xan_DH_MoCoBD2"/>
</dbReference>
<feature type="domain" description="Aldehyde oxidase/xanthine dehydrogenase a/b hammerhead" evidence="2">
    <location>
        <begin position="211"/>
        <end position="306"/>
    </location>
</feature>
<dbReference type="EMBL" id="QWGR01000005">
    <property type="protein sequence ID" value="RIJ48366.1"/>
    <property type="molecule type" value="Genomic_DNA"/>
</dbReference>
<dbReference type="OrthoDB" id="9767994at2"/>
<dbReference type="InterPro" id="IPR008274">
    <property type="entry name" value="AldOxase/xan_DH_MoCoBD1"/>
</dbReference>
<dbReference type="PANTHER" id="PTHR47495:SF3">
    <property type="entry name" value="BLR6219 PROTEIN"/>
    <property type="match status" value="1"/>
</dbReference>
<sequence>MTLVKTTYNRRSFFKTSLAAGGGLLIGFNWLASACTSDTPKGLVIPDEWFDVNAYLKIGENGVVTILSPNPEIGQNVKTSMPMIVAEELNVDWKNVIVEQAPLNTKKYTRQLAGGSDSIRTTWTALRTAGASACYMLKKAAADAWSVPVEEVTTELGVIHHKGSGKKAGYGEFASAAAAVPVPEEVELKDLKDFRIVGNSQKNVDGLGIVTGKPLFGLDYKVDGMLTAMIVHPPAFGMTLKSFDASDVKTMPGIKDVFALKVYNDDYARQWCDTSSFTELVAVVGNSTWEVMMAKLMLNVEWEPFAEQKYAAAGWGGNTQDVTVPGGLESTTEHKKKMIAEAAKSARVVRKDGNPEEAFKKAAKIIERTYTAPFLAHSPMEPMNFFADVKEDSAVLVGPIQSPEYMAKTVADRLGFPLEKVEVQMTRMGGGFGRRLYGHFMVEVALISQKMKAPVKLVYSREDEMTAGIYRPMYHAIYRAALDADNKLTAFHVKMGGIPESALHANRFPAGALDNYLAESWSIESNISVGAMRAPASNFNAAAEQSFLDELAEEMGVDPIQFRLDLLKRAQENPVGENNDYDAARYAGVLELVREKSGWDTDSQGKHRGVSAYFCHRSYVAQVLDIVMENGEPKVDHVYNAVDCGIVVNPDAAVNMTEGSVVDGIGTAMYGELTFNNGEPEQSNFDGYRLIRHAEAPRKIDVAFVENKIHPTGLGEPPYPPVMAALANALYKATGTRYYHQPFVKNTFEV</sequence>
<dbReference type="Gene3D" id="3.30.365.10">
    <property type="entry name" value="Aldehyde oxidase/xanthine dehydrogenase, molybdopterin binding domain"/>
    <property type="match status" value="4"/>
</dbReference>
<feature type="signal peptide" evidence="1">
    <location>
        <begin position="1"/>
        <end position="34"/>
    </location>
</feature>
<dbReference type="InterPro" id="IPR052516">
    <property type="entry name" value="N-heterocyclic_Hydroxylase"/>
</dbReference>
<evidence type="ECO:0000313" key="4">
    <source>
        <dbReference type="Proteomes" id="UP000265926"/>
    </source>
</evidence>
<evidence type="ECO:0000313" key="3">
    <source>
        <dbReference type="EMBL" id="RIJ48366.1"/>
    </source>
</evidence>
<dbReference type="Pfam" id="PF20256">
    <property type="entry name" value="MoCoBD_2"/>
    <property type="match status" value="2"/>
</dbReference>